<evidence type="ECO:0000313" key="1">
    <source>
        <dbReference type="EMBL" id="QYO78644.1"/>
    </source>
</evidence>
<name>A0ABX8WID4_9HYPH</name>
<protein>
    <submittedName>
        <fullName evidence="1">Uncharacterized protein</fullName>
    </submittedName>
</protein>
<keyword evidence="2" id="KW-1185">Reference proteome</keyword>
<organism evidence="1 2">
    <name type="scientific">Devosia salina</name>
    <dbReference type="NCBI Taxonomy" id="2860336"/>
    <lineage>
        <taxon>Bacteria</taxon>
        <taxon>Pseudomonadati</taxon>
        <taxon>Pseudomonadota</taxon>
        <taxon>Alphaproteobacteria</taxon>
        <taxon>Hyphomicrobiales</taxon>
        <taxon>Devosiaceae</taxon>
        <taxon>Devosia</taxon>
    </lineage>
</organism>
<dbReference type="RefSeq" id="WP_220307108.1">
    <property type="nucleotide sequence ID" value="NZ_CP080590.1"/>
</dbReference>
<accession>A0ABX8WID4</accession>
<gene>
    <name evidence="1" type="ORF">K1X15_08945</name>
</gene>
<dbReference type="Proteomes" id="UP000825799">
    <property type="component" value="Chromosome"/>
</dbReference>
<sequence length="100" mass="11580">MEPQEMRFAVIGNTREWSEPAPPSRGDPQVVDISAVENEARRRKGLLRLDEWQLRQYVTDRPVPEHVMQMCTQIDLAAAALARLTPIPRDYADDLYWPCM</sequence>
<proteinExistence type="predicted"/>
<evidence type="ECO:0000313" key="2">
    <source>
        <dbReference type="Proteomes" id="UP000825799"/>
    </source>
</evidence>
<reference evidence="1 2" key="1">
    <citation type="submission" date="2021-08" db="EMBL/GenBank/DDBJ databases">
        <title>Devosia salina sp. nov., isolated from the South China Sea sediment.</title>
        <authorList>
            <person name="Zhou Z."/>
        </authorList>
    </citation>
    <scope>NUCLEOTIDE SEQUENCE [LARGE SCALE GENOMIC DNA]</scope>
    <source>
        <strain evidence="1 2">SCS-3</strain>
    </source>
</reference>
<dbReference type="EMBL" id="CP080590">
    <property type="protein sequence ID" value="QYO78644.1"/>
    <property type="molecule type" value="Genomic_DNA"/>
</dbReference>